<evidence type="ECO:0000256" key="2">
    <source>
        <dbReference type="ARBA" id="ARBA00004651"/>
    </source>
</evidence>
<evidence type="ECO:0000256" key="5">
    <source>
        <dbReference type="ARBA" id="ARBA00022692"/>
    </source>
</evidence>
<dbReference type="Proteomes" id="UP000821853">
    <property type="component" value="Unassembled WGS sequence"/>
</dbReference>
<evidence type="ECO:0000256" key="10">
    <source>
        <dbReference type="ARBA" id="ARBA00023136"/>
    </source>
</evidence>
<comment type="caution">
    <text evidence="13">The sequence shown here is derived from an EMBL/GenBank/DDBJ whole genome shotgun (WGS) entry which is preliminary data.</text>
</comment>
<evidence type="ECO:0000256" key="3">
    <source>
        <dbReference type="ARBA" id="ARBA00022448"/>
    </source>
</evidence>
<evidence type="ECO:0000256" key="8">
    <source>
        <dbReference type="ARBA" id="ARBA00022989"/>
    </source>
</evidence>
<accession>A0A9J6GG05</accession>
<dbReference type="GO" id="GO:0034220">
    <property type="term" value="P:monoatomic ion transmembrane transport"/>
    <property type="evidence" value="ECO:0007669"/>
    <property type="project" value="UniProtKB-KW"/>
</dbReference>
<dbReference type="PANTHER" id="PTHR11893:SF40">
    <property type="entry name" value="INNEXIN SHAKING-B"/>
    <property type="match status" value="1"/>
</dbReference>
<name>A0A9J6GG05_HAELO</name>
<proteinExistence type="inferred from homology"/>
<dbReference type="AlphaFoldDB" id="A0A9J6GG05"/>
<keyword evidence="11 12" id="KW-0407">Ion channel</keyword>
<comment type="function">
    <text evidence="12">Structural component of the gap junctions.</text>
</comment>
<dbReference type="PRINTS" id="PR01262">
    <property type="entry name" value="INNEXIN"/>
</dbReference>
<evidence type="ECO:0000256" key="12">
    <source>
        <dbReference type="RuleBase" id="RU010713"/>
    </source>
</evidence>
<gene>
    <name evidence="12" type="primary">inx</name>
    <name evidence="13" type="ORF">HPB48_008586</name>
</gene>
<dbReference type="EMBL" id="JABSTR010000008">
    <property type="protein sequence ID" value="KAH9377406.1"/>
    <property type="molecule type" value="Genomic_DNA"/>
</dbReference>
<dbReference type="OrthoDB" id="5867527at2759"/>
<keyword evidence="3 12" id="KW-0813">Transport</keyword>
<keyword evidence="9 12" id="KW-0406">Ion transport</keyword>
<sequence length="200" mass="22139">MNTGFKLTLSGLKFSSLETTDPEPCLTSWATCASTSTRDGFHIDGNVFRLYTSATVASCSASCTLLTAREYVGTPPSTAMPDDLPAGCRQLVFCWVESTFSHRSLFNASYDDSVIYSGTGHRPKGSGSDDRKYHTYYQWVCFLLFAQAVCSLRPRWLWKDLEGRHQVRASSAALDIRAADGDAGSGTRFGPRWPTFWWSA</sequence>
<dbReference type="GO" id="GO:0005921">
    <property type="term" value="C:gap junction"/>
    <property type="evidence" value="ECO:0007669"/>
    <property type="project" value="UniProtKB-SubCell"/>
</dbReference>
<reference evidence="13 14" key="1">
    <citation type="journal article" date="2020" name="Cell">
        <title>Large-Scale Comparative Analyses of Tick Genomes Elucidate Their Genetic Diversity and Vector Capacities.</title>
        <authorList>
            <consortium name="Tick Genome and Microbiome Consortium (TIGMIC)"/>
            <person name="Jia N."/>
            <person name="Wang J."/>
            <person name="Shi W."/>
            <person name="Du L."/>
            <person name="Sun Y."/>
            <person name="Zhan W."/>
            <person name="Jiang J.F."/>
            <person name="Wang Q."/>
            <person name="Zhang B."/>
            <person name="Ji P."/>
            <person name="Bell-Sakyi L."/>
            <person name="Cui X.M."/>
            <person name="Yuan T.T."/>
            <person name="Jiang B.G."/>
            <person name="Yang W.F."/>
            <person name="Lam T.T."/>
            <person name="Chang Q.C."/>
            <person name="Ding S.J."/>
            <person name="Wang X.J."/>
            <person name="Zhu J.G."/>
            <person name="Ruan X.D."/>
            <person name="Zhao L."/>
            <person name="Wei J.T."/>
            <person name="Ye R.Z."/>
            <person name="Que T.C."/>
            <person name="Du C.H."/>
            <person name="Zhou Y.H."/>
            <person name="Cheng J.X."/>
            <person name="Dai P.F."/>
            <person name="Guo W.B."/>
            <person name="Han X.H."/>
            <person name="Huang E.J."/>
            <person name="Li L.F."/>
            <person name="Wei W."/>
            <person name="Gao Y.C."/>
            <person name="Liu J.Z."/>
            <person name="Shao H.Z."/>
            <person name="Wang X."/>
            <person name="Wang C.C."/>
            <person name="Yang T.C."/>
            <person name="Huo Q.B."/>
            <person name="Li W."/>
            <person name="Chen H.Y."/>
            <person name="Chen S.E."/>
            <person name="Zhou L.G."/>
            <person name="Ni X.B."/>
            <person name="Tian J.H."/>
            <person name="Sheng Y."/>
            <person name="Liu T."/>
            <person name="Pan Y.S."/>
            <person name="Xia L.Y."/>
            <person name="Li J."/>
            <person name="Zhao F."/>
            <person name="Cao W.C."/>
        </authorList>
    </citation>
    <scope>NUCLEOTIDE SEQUENCE [LARGE SCALE GENOMIC DNA]</scope>
    <source>
        <strain evidence="13">HaeL-2018</strain>
    </source>
</reference>
<protein>
    <recommendedName>
        <fullName evidence="12">Innexin</fullName>
    </recommendedName>
</protein>
<organism evidence="13 14">
    <name type="scientific">Haemaphysalis longicornis</name>
    <name type="common">Bush tick</name>
    <dbReference type="NCBI Taxonomy" id="44386"/>
    <lineage>
        <taxon>Eukaryota</taxon>
        <taxon>Metazoa</taxon>
        <taxon>Ecdysozoa</taxon>
        <taxon>Arthropoda</taxon>
        <taxon>Chelicerata</taxon>
        <taxon>Arachnida</taxon>
        <taxon>Acari</taxon>
        <taxon>Parasitiformes</taxon>
        <taxon>Ixodida</taxon>
        <taxon>Ixodoidea</taxon>
        <taxon>Ixodidae</taxon>
        <taxon>Haemaphysalinae</taxon>
        <taxon>Haemaphysalis</taxon>
    </lineage>
</organism>
<dbReference type="InterPro" id="IPR000990">
    <property type="entry name" value="Innexin"/>
</dbReference>
<evidence type="ECO:0000313" key="13">
    <source>
        <dbReference type="EMBL" id="KAH9377406.1"/>
    </source>
</evidence>
<keyword evidence="4" id="KW-1003">Cell membrane</keyword>
<evidence type="ECO:0000256" key="11">
    <source>
        <dbReference type="ARBA" id="ARBA00023303"/>
    </source>
</evidence>
<dbReference type="PROSITE" id="PS51013">
    <property type="entry name" value="PANNEXIN"/>
    <property type="match status" value="1"/>
</dbReference>
<keyword evidence="5" id="KW-0812">Transmembrane</keyword>
<keyword evidence="7" id="KW-0965">Cell junction</keyword>
<evidence type="ECO:0000256" key="1">
    <source>
        <dbReference type="ARBA" id="ARBA00004610"/>
    </source>
</evidence>
<evidence type="ECO:0000256" key="7">
    <source>
        <dbReference type="ARBA" id="ARBA00022949"/>
    </source>
</evidence>
<dbReference type="VEuPathDB" id="VectorBase:HLOH_061005"/>
<evidence type="ECO:0000313" key="14">
    <source>
        <dbReference type="Proteomes" id="UP000821853"/>
    </source>
</evidence>
<keyword evidence="10" id="KW-0472">Membrane</keyword>
<evidence type="ECO:0000256" key="9">
    <source>
        <dbReference type="ARBA" id="ARBA00023065"/>
    </source>
</evidence>
<comment type="subcellular location">
    <subcellularLocation>
        <location evidence="1">Cell junction</location>
        <location evidence="1">Gap junction</location>
    </subcellularLocation>
    <subcellularLocation>
        <location evidence="2 12">Cell membrane</location>
        <topology evidence="2 12">Multi-pass membrane protein</topology>
    </subcellularLocation>
</comment>
<dbReference type="PANTHER" id="PTHR11893">
    <property type="entry name" value="INNEXIN"/>
    <property type="match status" value="1"/>
</dbReference>
<dbReference type="GO" id="GO:0005243">
    <property type="term" value="F:gap junction channel activity"/>
    <property type="evidence" value="ECO:0007669"/>
    <property type="project" value="TreeGrafter"/>
</dbReference>
<keyword evidence="6" id="KW-0303">Gap junction</keyword>
<keyword evidence="8" id="KW-1133">Transmembrane helix</keyword>
<evidence type="ECO:0000256" key="6">
    <source>
        <dbReference type="ARBA" id="ARBA00022868"/>
    </source>
</evidence>
<comment type="similarity">
    <text evidence="12">Belongs to the pannexin family.</text>
</comment>
<dbReference type="Pfam" id="PF00876">
    <property type="entry name" value="Innexin"/>
    <property type="match status" value="1"/>
</dbReference>
<evidence type="ECO:0000256" key="4">
    <source>
        <dbReference type="ARBA" id="ARBA00022475"/>
    </source>
</evidence>
<dbReference type="GO" id="GO:0005886">
    <property type="term" value="C:plasma membrane"/>
    <property type="evidence" value="ECO:0007669"/>
    <property type="project" value="UniProtKB-SubCell"/>
</dbReference>
<keyword evidence="14" id="KW-1185">Reference proteome</keyword>